<evidence type="ECO:0000256" key="2">
    <source>
        <dbReference type="ARBA" id="ARBA00013064"/>
    </source>
</evidence>
<evidence type="ECO:0000259" key="7">
    <source>
        <dbReference type="PROSITE" id="PS50056"/>
    </source>
</evidence>
<keyword evidence="4" id="KW-0904">Protein phosphatase</keyword>
<evidence type="ECO:0000256" key="5">
    <source>
        <dbReference type="SAM" id="MobiDB-lite"/>
    </source>
</evidence>
<feature type="region of interest" description="Disordered" evidence="5">
    <location>
        <begin position="74"/>
        <end position="101"/>
    </location>
</feature>
<feature type="region of interest" description="Disordered" evidence="5">
    <location>
        <begin position="120"/>
        <end position="149"/>
    </location>
</feature>
<reference evidence="8 9" key="1">
    <citation type="submission" date="2023-09" db="EMBL/GenBank/DDBJ databases">
        <title>Pangenome analysis of Batrachochytrium dendrobatidis and related Chytrids.</title>
        <authorList>
            <person name="Yacoub M.N."/>
            <person name="Stajich J.E."/>
            <person name="James T.Y."/>
        </authorList>
    </citation>
    <scope>NUCLEOTIDE SEQUENCE [LARGE SCALE GENOMIC DNA]</scope>
    <source>
        <strain evidence="8 9">JEL0888</strain>
    </source>
</reference>
<proteinExistence type="inferred from homology"/>
<keyword evidence="9" id="KW-1185">Reference proteome</keyword>
<organism evidence="8 9">
    <name type="scientific">Polyrhizophydium stewartii</name>
    <dbReference type="NCBI Taxonomy" id="2732419"/>
    <lineage>
        <taxon>Eukaryota</taxon>
        <taxon>Fungi</taxon>
        <taxon>Fungi incertae sedis</taxon>
        <taxon>Chytridiomycota</taxon>
        <taxon>Chytridiomycota incertae sedis</taxon>
        <taxon>Chytridiomycetes</taxon>
        <taxon>Rhizophydiales</taxon>
        <taxon>Rhizophydiales incertae sedis</taxon>
        <taxon>Polyrhizophydium</taxon>
    </lineage>
</organism>
<feature type="compositionally biased region" description="Low complexity" evidence="5">
    <location>
        <begin position="81"/>
        <end position="101"/>
    </location>
</feature>
<dbReference type="SMART" id="SM00404">
    <property type="entry name" value="PTPc_motif"/>
    <property type="match status" value="1"/>
</dbReference>
<accession>A0ABR4MW84</accession>
<dbReference type="PANTHER" id="PTHR10159:SF519">
    <property type="entry name" value="DUAL SPECIFICITY PROTEIN PHOSPHATASE MPK3"/>
    <property type="match status" value="1"/>
</dbReference>
<dbReference type="SUPFAM" id="SSF52799">
    <property type="entry name" value="(Phosphotyrosine protein) phosphatases II"/>
    <property type="match status" value="1"/>
</dbReference>
<evidence type="ECO:0000313" key="9">
    <source>
        <dbReference type="Proteomes" id="UP001527925"/>
    </source>
</evidence>
<dbReference type="InterPro" id="IPR029021">
    <property type="entry name" value="Prot-tyrosine_phosphatase-like"/>
</dbReference>
<dbReference type="SMART" id="SM00195">
    <property type="entry name" value="DSPc"/>
    <property type="match status" value="1"/>
</dbReference>
<dbReference type="InterPro" id="IPR020422">
    <property type="entry name" value="TYR_PHOSPHATASE_DUAL_dom"/>
</dbReference>
<dbReference type="InterPro" id="IPR003595">
    <property type="entry name" value="Tyr_Pase_cat"/>
</dbReference>
<dbReference type="PROSITE" id="PS50056">
    <property type="entry name" value="TYR_PHOSPHATASE_2"/>
    <property type="match status" value="1"/>
</dbReference>
<dbReference type="EC" id="3.1.3.48" evidence="2"/>
<feature type="domain" description="Tyrosine-protein phosphatase" evidence="6">
    <location>
        <begin position="270"/>
        <end position="413"/>
    </location>
</feature>
<feature type="domain" description="Tyrosine specific protein phosphatases" evidence="7">
    <location>
        <begin position="333"/>
        <end position="392"/>
    </location>
</feature>
<sequence>MDLAEEGLLEPDQTLTRADTTISAHALVALLAAAYMRTLVLDVTTTPGAALPGARAFNFLEHYRPVVASATTDGDGNGFTSPNLAADAPPSAAHKPPAALPASLDLPAHEQLASLLARDDDEDTQEDHDDEGQDLGHGQGGYDADHHPPDLIEFDRVDSSIFRHRIGNVVVVLDEEGGHDGFAAHIAALLRREGLCRAAVFLSGGLRQLAALYPSLLLPCPPPESTATLNANFLQSLAGLADTDPVGDLRERQNQLVQAVWFGSASPPDTPQLIVPDFLYLASCLAATRELLASNKITHVIRLGWGFTNHCAPEDGVKYHDFEIGDCPTVPIHTLFDETTSIIEKARRNGERVLVHCHAGVSRSSTIVLAYMIRYMHMSLYDAWNTTYKIRPIIRPNEGFAKALQDYEIEHFGQPNATMSVFWMSDSYLFYINYVDFMYRLAGLRSAHALATA</sequence>
<dbReference type="InterPro" id="IPR016130">
    <property type="entry name" value="Tyr_Pase_AS"/>
</dbReference>
<dbReference type="PROSITE" id="PS00383">
    <property type="entry name" value="TYR_PHOSPHATASE_1"/>
    <property type="match status" value="1"/>
</dbReference>
<evidence type="ECO:0000256" key="3">
    <source>
        <dbReference type="ARBA" id="ARBA00022801"/>
    </source>
</evidence>
<evidence type="ECO:0000313" key="8">
    <source>
        <dbReference type="EMBL" id="KAL2911491.1"/>
    </source>
</evidence>
<evidence type="ECO:0000256" key="4">
    <source>
        <dbReference type="ARBA" id="ARBA00022912"/>
    </source>
</evidence>
<feature type="compositionally biased region" description="Acidic residues" evidence="5">
    <location>
        <begin position="120"/>
        <end position="133"/>
    </location>
</feature>
<dbReference type="Gene3D" id="3.90.190.10">
    <property type="entry name" value="Protein tyrosine phosphatase superfamily"/>
    <property type="match status" value="1"/>
</dbReference>
<dbReference type="InterPro" id="IPR000387">
    <property type="entry name" value="Tyr_Pase_dom"/>
</dbReference>
<dbReference type="EMBL" id="JADGIZ020000105">
    <property type="protein sequence ID" value="KAL2911491.1"/>
    <property type="molecule type" value="Genomic_DNA"/>
</dbReference>
<dbReference type="PANTHER" id="PTHR10159">
    <property type="entry name" value="DUAL SPECIFICITY PROTEIN PHOSPHATASE"/>
    <property type="match status" value="1"/>
</dbReference>
<protein>
    <recommendedName>
        <fullName evidence="2">protein-tyrosine-phosphatase</fullName>
        <ecNumber evidence="2">3.1.3.48</ecNumber>
    </recommendedName>
</protein>
<name>A0ABR4MW84_9FUNG</name>
<dbReference type="Proteomes" id="UP001527925">
    <property type="component" value="Unassembled WGS sequence"/>
</dbReference>
<comment type="similarity">
    <text evidence="1">Belongs to the protein-tyrosine phosphatase family. Non-receptor class dual specificity subfamily.</text>
</comment>
<keyword evidence="3" id="KW-0378">Hydrolase</keyword>
<dbReference type="CDD" id="cd14498">
    <property type="entry name" value="DSP"/>
    <property type="match status" value="1"/>
</dbReference>
<comment type="caution">
    <text evidence="8">The sequence shown here is derived from an EMBL/GenBank/DDBJ whole genome shotgun (WGS) entry which is preliminary data.</text>
</comment>
<evidence type="ECO:0000259" key="6">
    <source>
        <dbReference type="PROSITE" id="PS50054"/>
    </source>
</evidence>
<dbReference type="InterPro" id="IPR000340">
    <property type="entry name" value="Dual-sp_phosphatase_cat-dom"/>
</dbReference>
<dbReference type="PROSITE" id="PS50054">
    <property type="entry name" value="TYR_PHOSPHATASE_DUAL"/>
    <property type="match status" value="1"/>
</dbReference>
<dbReference type="Pfam" id="PF00782">
    <property type="entry name" value="DSPc"/>
    <property type="match status" value="1"/>
</dbReference>
<evidence type="ECO:0000256" key="1">
    <source>
        <dbReference type="ARBA" id="ARBA00008601"/>
    </source>
</evidence>
<gene>
    <name evidence="8" type="primary">DUSP10</name>
    <name evidence="8" type="ORF">HK105_209022</name>
</gene>